<gene>
    <name evidence="2" type="ORF">Tci_888063</name>
</gene>
<dbReference type="EMBL" id="BKCJ011290972">
    <property type="protein sequence ID" value="GFD16094.1"/>
    <property type="molecule type" value="Genomic_DNA"/>
</dbReference>
<keyword evidence="2" id="KW-0808">Transferase</keyword>
<feature type="region of interest" description="Disordered" evidence="1">
    <location>
        <begin position="1"/>
        <end position="53"/>
    </location>
</feature>
<feature type="region of interest" description="Disordered" evidence="1">
    <location>
        <begin position="69"/>
        <end position="96"/>
    </location>
</feature>
<feature type="compositionally biased region" description="Polar residues" evidence="1">
    <location>
        <begin position="69"/>
        <end position="85"/>
    </location>
</feature>
<sequence length="96" mass="9891">MNTASSSSSGSLPSNTVPNPREDLKAITTRSGVTLAGPLVSPTPPPLPKEVDQEPETITVQVLTGSTNNVLPSVVQPSPASTPISSPKMPEVTKDM</sequence>
<accession>A0A699U8K8</accession>
<proteinExistence type="predicted"/>
<protein>
    <submittedName>
        <fullName evidence="2">Reverse transcriptase domain-containing protein</fullName>
    </submittedName>
</protein>
<dbReference type="AlphaFoldDB" id="A0A699U8K8"/>
<feature type="non-terminal residue" evidence="2">
    <location>
        <position position="96"/>
    </location>
</feature>
<comment type="caution">
    <text evidence="2">The sequence shown here is derived from an EMBL/GenBank/DDBJ whole genome shotgun (WGS) entry which is preliminary data.</text>
</comment>
<reference evidence="2" key="1">
    <citation type="journal article" date="2019" name="Sci. Rep.">
        <title>Draft genome of Tanacetum cinerariifolium, the natural source of mosquito coil.</title>
        <authorList>
            <person name="Yamashiro T."/>
            <person name="Shiraishi A."/>
            <person name="Satake H."/>
            <person name="Nakayama K."/>
        </authorList>
    </citation>
    <scope>NUCLEOTIDE SEQUENCE</scope>
</reference>
<keyword evidence="2" id="KW-0695">RNA-directed DNA polymerase</keyword>
<evidence type="ECO:0000313" key="2">
    <source>
        <dbReference type="EMBL" id="GFD16094.1"/>
    </source>
</evidence>
<name>A0A699U8K8_TANCI</name>
<feature type="compositionally biased region" description="Low complexity" evidence="1">
    <location>
        <begin position="1"/>
        <end position="14"/>
    </location>
</feature>
<organism evidence="2">
    <name type="scientific">Tanacetum cinerariifolium</name>
    <name type="common">Dalmatian daisy</name>
    <name type="synonym">Chrysanthemum cinerariifolium</name>
    <dbReference type="NCBI Taxonomy" id="118510"/>
    <lineage>
        <taxon>Eukaryota</taxon>
        <taxon>Viridiplantae</taxon>
        <taxon>Streptophyta</taxon>
        <taxon>Embryophyta</taxon>
        <taxon>Tracheophyta</taxon>
        <taxon>Spermatophyta</taxon>
        <taxon>Magnoliopsida</taxon>
        <taxon>eudicotyledons</taxon>
        <taxon>Gunneridae</taxon>
        <taxon>Pentapetalae</taxon>
        <taxon>asterids</taxon>
        <taxon>campanulids</taxon>
        <taxon>Asterales</taxon>
        <taxon>Asteraceae</taxon>
        <taxon>Asteroideae</taxon>
        <taxon>Anthemideae</taxon>
        <taxon>Anthemidinae</taxon>
        <taxon>Tanacetum</taxon>
    </lineage>
</organism>
<evidence type="ECO:0000256" key="1">
    <source>
        <dbReference type="SAM" id="MobiDB-lite"/>
    </source>
</evidence>
<keyword evidence="2" id="KW-0548">Nucleotidyltransferase</keyword>
<dbReference type="GO" id="GO:0003964">
    <property type="term" value="F:RNA-directed DNA polymerase activity"/>
    <property type="evidence" value="ECO:0007669"/>
    <property type="project" value="UniProtKB-KW"/>
</dbReference>